<evidence type="ECO:0000313" key="2">
    <source>
        <dbReference type="EMBL" id="CEM50965.1"/>
    </source>
</evidence>
<dbReference type="VEuPathDB" id="CryptoDB:Cvel_10299"/>
<dbReference type="AlphaFoldDB" id="A0A0G4I270"/>
<gene>
    <name evidence="2" type="ORF">Cvel_10299</name>
</gene>
<feature type="region of interest" description="Disordered" evidence="1">
    <location>
        <begin position="178"/>
        <end position="264"/>
    </location>
</feature>
<protein>
    <submittedName>
        <fullName evidence="2">Uncharacterized protein</fullName>
    </submittedName>
</protein>
<proteinExistence type="predicted"/>
<dbReference type="EMBL" id="CDMZ01004807">
    <property type="protein sequence ID" value="CEM50965.1"/>
    <property type="molecule type" value="Genomic_DNA"/>
</dbReference>
<accession>A0A0G4I270</accession>
<feature type="compositionally biased region" description="Polar residues" evidence="1">
    <location>
        <begin position="180"/>
        <end position="196"/>
    </location>
</feature>
<reference evidence="2" key="1">
    <citation type="submission" date="2014-11" db="EMBL/GenBank/DDBJ databases">
        <authorList>
            <person name="Otto D Thomas"/>
            <person name="Naeem Raeece"/>
        </authorList>
    </citation>
    <scope>NUCLEOTIDE SEQUENCE</scope>
</reference>
<organism evidence="2">
    <name type="scientific">Chromera velia CCMP2878</name>
    <dbReference type="NCBI Taxonomy" id="1169474"/>
    <lineage>
        <taxon>Eukaryota</taxon>
        <taxon>Sar</taxon>
        <taxon>Alveolata</taxon>
        <taxon>Colpodellida</taxon>
        <taxon>Chromeraceae</taxon>
        <taxon>Chromera</taxon>
    </lineage>
</organism>
<evidence type="ECO:0000256" key="1">
    <source>
        <dbReference type="SAM" id="MobiDB-lite"/>
    </source>
</evidence>
<name>A0A0G4I270_9ALVE</name>
<sequence length="264" mass="28582">MEGGGEVTLSPYNGKEGDEADKNLTFDRSIPKGGLPPGVSSEAWLQLLERLDLCLKEYKKEGKKLANQGVCWTIWTCLTGCVPLLPCCCYFHSKIDKRFKQLEEEAWQNLRKEVVLFNETFGPPRGLEMFLDLQEDSVLFGVAFSKSKYNPVIKIQWGTKGSSPDGAVQPVVIVVGQTGGDTQNGTHPNFVQQTPGPTVGGNGGDAQPAHTPSSPQPAPTAYGGYGGGQYGGGSYNNTATGHFPPRYESKPQLPPRYESKPPGF</sequence>
<feature type="compositionally biased region" description="Gly residues" evidence="1">
    <location>
        <begin position="223"/>
        <end position="234"/>
    </location>
</feature>